<dbReference type="PANTHER" id="PTHR43788">
    <property type="entry name" value="DNA2/NAM7 HELICASE FAMILY MEMBER"/>
    <property type="match status" value="1"/>
</dbReference>
<dbReference type="InterPro" id="IPR000719">
    <property type="entry name" value="Prot_kinase_dom"/>
</dbReference>
<evidence type="ECO:0000256" key="4">
    <source>
        <dbReference type="ARBA" id="ARBA00022806"/>
    </source>
</evidence>
<dbReference type="Gene3D" id="3.40.50.300">
    <property type="entry name" value="P-loop containing nucleotide triphosphate hydrolases"/>
    <property type="match status" value="2"/>
</dbReference>
<dbReference type="SUPFAM" id="SSF56112">
    <property type="entry name" value="Protein kinase-like (PK-like)"/>
    <property type="match status" value="1"/>
</dbReference>
<evidence type="ECO:0000256" key="5">
    <source>
        <dbReference type="ARBA" id="ARBA00022840"/>
    </source>
</evidence>
<dbReference type="RefSeq" id="WP_330506403.1">
    <property type="nucleotide sequence ID" value="NZ_JAZDUE010000016.1"/>
</dbReference>
<comment type="similarity">
    <text evidence="1">Belongs to the DNA2/NAM7 helicase family.</text>
</comment>
<dbReference type="SUPFAM" id="SSF52540">
    <property type="entry name" value="P-loop containing nucleoside triphosphate hydrolases"/>
    <property type="match status" value="1"/>
</dbReference>
<dbReference type="Pfam" id="PF00069">
    <property type="entry name" value="Pkinase"/>
    <property type="match status" value="1"/>
</dbReference>
<keyword evidence="2" id="KW-0547">Nucleotide-binding</keyword>
<keyword evidence="5" id="KW-0067">ATP-binding</keyword>
<dbReference type="Gene3D" id="1.10.510.10">
    <property type="entry name" value="Transferase(Phosphotransferase) domain 1"/>
    <property type="match status" value="1"/>
</dbReference>
<dbReference type="InterPro" id="IPR041679">
    <property type="entry name" value="DNA2/NAM7-like_C"/>
</dbReference>
<dbReference type="InterPro" id="IPR047187">
    <property type="entry name" value="SF1_C_Upf1"/>
</dbReference>
<dbReference type="CDD" id="cd14014">
    <property type="entry name" value="STKc_PknB_like"/>
    <property type="match status" value="1"/>
</dbReference>
<dbReference type="InterPro" id="IPR008271">
    <property type="entry name" value="Ser/Thr_kinase_AS"/>
</dbReference>
<comment type="caution">
    <text evidence="7">The sequence shown here is derived from an EMBL/GenBank/DDBJ whole genome shotgun (WGS) entry which is preliminary data.</text>
</comment>
<dbReference type="Proteomes" id="UP001335729">
    <property type="component" value="Unassembled WGS sequence"/>
</dbReference>
<dbReference type="CDD" id="cd18808">
    <property type="entry name" value="SF1_C_Upf1"/>
    <property type="match status" value="1"/>
</dbReference>
<evidence type="ECO:0000256" key="2">
    <source>
        <dbReference type="ARBA" id="ARBA00022741"/>
    </source>
</evidence>
<protein>
    <submittedName>
        <fullName evidence="7">AAA domain-containing protein</fullName>
    </submittedName>
</protein>
<dbReference type="SMART" id="SM00220">
    <property type="entry name" value="S_TKc"/>
    <property type="match status" value="1"/>
</dbReference>
<keyword evidence="8" id="KW-1185">Reference proteome</keyword>
<evidence type="ECO:0000256" key="1">
    <source>
        <dbReference type="ARBA" id="ARBA00007913"/>
    </source>
</evidence>
<dbReference type="InterPro" id="IPR011009">
    <property type="entry name" value="Kinase-like_dom_sf"/>
</dbReference>
<feature type="domain" description="Protein kinase" evidence="6">
    <location>
        <begin position="10"/>
        <end position="252"/>
    </location>
</feature>
<evidence type="ECO:0000259" key="6">
    <source>
        <dbReference type="PROSITE" id="PS50011"/>
    </source>
</evidence>
<evidence type="ECO:0000256" key="3">
    <source>
        <dbReference type="ARBA" id="ARBA00022801"/>
    </source>
</evidence>
<proteinExistence type="inferred from homology"/>
<accession>A0ABU7MXL2</accession>
<keyword evidence="3" id="KW-0378">Hydrolase</keyword>
<dbReference type="InterPro" id="IPR050534">
    <property type="entry name" value="Coronavir_polyprotein_1ab"/>
</dbReference>
<reference evidence="7 8" key="1">
    <citation type="submission" date="2024-01" db="EMBL/GenBank/DDBJ databases">
        <title>Draft genome sequence of Gordonia sp. PKS22-38.</title>
        <authorList>
            <person name="Suphannarot A."/>
            <person name="Mingma R."/>
        </authorList>
    </citation>
    <scope>NUCLEOTIDE SEQUENCE [LARGE SCALE GENOMIC DNA]</scope>
    <source>
        <strain evidence="7 8">PKS22-38</strain>
    </source>
</reference>
<evidence type="ECO:0000313" key="8">
    <source>
        <dbReference type="Proteomes" id="UP001335729"/>
    </source>
</evidence>
<sequence length="1133" mass="125312">MPEQIGRHYVLIGADARSGGLATVRKGIDTRDGSPVAVKFVSGPSDLLTQKIFDRETKALRTLSHPNIVGFRDAGIDDTGTYYVVLDWVDRNLSDLLQERPWRSWDDVYGSVAKPLLEGLAYAHLKQLEHRDIKPANILIDNSGNPLLADFGIAKVRGDEPQSEITVHNFRSGAYAPPEREATIPYVRDVYSVGVVLLQCLSESKIRDFPDIKIALESVQVPSDVHDLLAACVSPDPTERPANASAVASAFNELAVDRVAEREQPRNPVSLSLTRKAQEHLAGEPVDLRRAAAKLRDDLSGEVFASFGMERESGSRDRNRIYLIGAEHRYTLLPDSQTVGFKVIAAQALEFERLEGARKHSCLLPPVFSWAVAQSVISELSDRAGQKLIDILDQFYEVVDDLKDESSEQAGEELFSLWDRVLDARDDLARGEHAPLAYRSVHVDVRRATFELTETCEVDLVGTNWEIVDKQSEWRYGNGEVIDQGADEITLLSPKSLPQLPATATLVPYNHLAAIALNRQREALVDVKGGTTPSRNLRTILVDPSLNSEPAIHVIDDWLSELDPIKQKAVQLALGAQDALVVQGPPGTGKTRFITETVAQFLEQKPDARVLIASQTHVAVDNSVERLHAAGVKGLVRLAGDNHLVVQPGVRHLLLDRQRRKWVGKIRNHAASNLSERAQELGVEADHVRAALTLEQLAVVSSNIETINQRIGANGSDRVDQPSDLATAVDEDSHRGELQAKLDQLSDRHDELTKIAQSYLAGDLTIPGDIGSVEARAAIDALLGSSTPVRQLLKRLELQASWLEEIGVEDGLTSIFLSGTSVVAGTCTGFLRIKSVRELEFDLCIVDEASKATITEALIPMSRAKRWILVGDTRQLPPMDEDLLRATKLMQEHELTPDNVKETLFQRFVDHLPGHSQLVLQEQYRMIRPIGDMISTCFYDGKLRSPKTHGLEGYERVLGRTVRWIDTGPFGAARRESGVTSYANRTEAQLLVKQLLMIDNAVEHGLIQAPDGDNLEVLVIAPYKKQVEDLKRRLAPRAFQHLTTTVLSVDAVQGRESDLALVSLTRSNSENRLGFLGAEYWRRINVALSRARYGLTIIGDAGFVRETNGALRSVLEYIENHPADCEVRLADRD</sequence>
<name>A0ABU7MXL2_9ACTN</name>
<keyword evidence="4" id="KW-0347">Helicase</keyword>
<dbReference type="PROSITE" id="PS00108">
    <property type="entry name" value="PROTEIN_KINASE_ST"/>
    <property type="match status" value="1"/>
</dbReference>
<dbReference type="Pfam" id="PF13086">
    <property type="entry name" value="AAA_11"/>
    <property type="match status" value="1"/>
</dbReference>
<gene>
    <name evidence="7" type="ORF">V1Y59_18400</name>
</gene>
<dbReference type="PANTHER" id="PTHR43788:SF8">
    <property type="entry name" value="DNA-BINDING PROTEIN SMUBP-2"/>
    <property type="match status" value="1"/>
</dbReference>
<dbReference type="EMBL" id="JAZDUE010000016">
    <property type="protein sequence ID" value="MEE4025062.1"/>
    <property type="molecule type" value="Genomic_DNA"/>
</dbReference>
<dbReference type="Pfam" id="PF13087">
    <property type="entry name" value="AAA_12"/>
    <property type="match status" value="1"/>
</dbReference>
<organism evidence="7 8">
    <name type="scientific">Gordonia prachuapensis</name>
    <dbReference type="NCBI Taxonomy" id="3115651"/>
    <lineage>
        <taxon>Bacteria</taxon>
        <taxon>Bacillati</taxon>
        <taxon>Actinomycetota</taxon>
        <taxon>Actinomycetes</taxon>
        <taxon>Mycobacteriales</taxon>
        <taxon>Gordoniaceae</taxon>
        <taxon>Gordonia</taxon>
    </lineage>
</organism>
<dbReference type="PROSITE" id="PS50011">
    <property type="entry name" value="PROTEIN_KINASE_DOM"/>
    <property type="match status" value="1"/>
</dbReference>
<evidence type="ECO:0000313" key="7">
    <source>
        <dbReference type="EMBL" id="MEE4025062.1"/>
    </source>
</evidence>
<dbReference type="InterPro" id="IPR041677">
    <property type="entry name" value="DNA2/NAM7_AAA_11"/>
</dbReference>
<dbReference type="InterPro" id="IPR027417">
    <property type="entry name" value="P-loop_NTPase"/>
</dbReference>